<keyword evidence="5" id="KW-0472">Membrane</keyword>
<accession>A0A0D6L4S5</accession>
<reference evidence="7 8" key="1">
    <citation type="submission" date="2013-05" db="EMBL/GenBank/DDBJ databases">
        <title>Draft genome of the parasitic nematode Anyclostoma ceylanicum.</title>
        <authorList>
            <person name="Mitreva M."/>
        </authorList>
    </citation>
    <scope>NUCLEOTIDE SEQUENCE [LARGE SCALE GENOMIC DNA]</scope>
</reference>
<dbReference type="Gene3D" id="2.40.160.60">
    <property type="entry name" value="Outer membrane protein transport protein (OMPP1/FadL/TodX)"/>
    <property type="match status" value="1"/>
</dbReference>
<evidence type="ECO:0000256" key="4">
    <source>
        <dbReference type="ARBA" id="ARBA00022729"/>
    </source>
</evidence>
<proteinExistence type="predicted"/>
<keyword evidence="2" id="KW-1134">Transmembrane beta strand</keyword>
<dbReference type="Proteomes" id="UP000054495">
    <property type="component" value="Unassembled WGS sequence"/>
</dbReference>
<keyword evidence="3" id="KW-0812">Transmembrane</keyword>
<evidence type="ECO:0000256" key="5">
    <source>
        <dbReference type="ARBA" id="ARBA00023136"/>
    </source>
</evidence>
<keyword evidence="8" id="KW-1185">Reference proteome</keyword>
<protein>
    <recommendedName>
        <fullName evidence="9">Outer membrane protein transport protein, Ompp1/FadL/TodX family</fullName>
    </recommendedName>
</protein>
<dbReference type="SUPFAM" id="SSF56935">
    <property type="entry name" value="Porins"/>
    <property type="match status" value="1"/>
</dbReference>
<gene>
    <name evidence="7" type="ORF">ANCCEY_15458</name>
</gene>
<name>A0A0D6L4S5_9BILA</name>
<dbReference type="PANTHER" id="PTHR35093">
    <property type="entry name" value="OUTER MEMBRANE PROTEIN NMB0088-RELATED"/>
    <property type="match status" value="1"/>
</dbReference>
<sequence>MDNFTGQAQGYQPEELAQYFPFTTSVAYEAYAIDFDPATASYYSYLNSGDMRVNRDITTTGGINEFFISYSKNRMNKLYYGGSLNLRTYKHIESYVHSEDLTLEDSVFNGFDYKYSLTTKGTGVNLKLGVIYLVTNAFRIGAAFHTPTYIGMEDKWTADMTSRFKNGNKSVPPNLIPVGQYKYRMITPLKTIVSASYVIGMNAVISADVEYTGYSMARLRSTRDITYAPYDFKQENAEAKARLAHAVNYRIGAEYNIQQKLFLRAGFSFYGNAYKKSENVDAKPDLAFSGGLGYKIGMVSFDIAYVNRKINRFYYLFDGSDTATTRLSSNNIVVTASVRF</sequence>
<comment type="subcellular location">
    <subcellularLocation>
        <location evidence="1">Cell outer membrane</location>
        <topology evidence="1">Multi-pass membrane protein</topology>
    </subcellularLocation>
</comment>
<evidence type="ECO:0000313" key="8">
    <source>
        <dbReference type="Proteomes" id="UP000054495"/>
    </source>
</evidence>
<keyword evidence="6" id="KW-0998">Cell outer membrane</keyword>
<dbReference type="InterPro" id="IPR005017">
    <property type="entry name" value="OMPP1/FadL/TodX"/>
</dbReference>
<keyword evidence="4" id="KW-0732">Signal</keyword>
<dbReference type="EMBL" id="KE128251">
    <property type="protein sequence ID" value="EPB65478.1"/>
    <property type="molecule type" value="Genomic_DNA"/>
</dbReference>
<evidence type="ECO:0008006" key="9">
    <source>
        <dbReference type="Google" id="ProtNLM"/>
    </source>
</evidence>
<dbReference type="GO" id="GO:0015483">
    <property type="term" value="F:long-chain fatty acid transporting porin activity"/>
    <property type="evidence" value="ECO:0007669"/>
    <property type="project" value="TreeGrafter"/>
</dbReference>
<evidence type="ECO:0000256" key="3">
    <source>
        <dbReference type="ARBA" id="ARBA00022692"/>
    </source>
</evidence>
<evidence type="ECO:0000256" key="1">
    <source>
        <dbReference type="ARBA" id="ARBA00004571"/>
    </source>
</evidence>
<evidence type="ECO:0000313" key="7">
    <source>
        <dbReference type="EMBL" id="EPB65478.1"/>
    </source>
</evidence>
<evidence type="ECO:0000256" key="2">
    <source>
        <dbReference type="ARBA" id="ARBA00022452"/>
    </source>
</evidence>
<dbReference type="PANTHER" id="PTHR35093:SF8">
    <property type="entry name" value="OUTER MEMBRANE PROTEIN NMB0088-RELATED"/>
    <property type="match status" value="1"/>
</dbReference>
<evidence type="ECO:0000256" key="6">
    <source>
        <dbReference type="ARBA" id="ARBA00023237"/>
    </source>
</evidence>
<organism evidence="7 8">
    <name type="scientific">Ancylostoma ceylanicum</name>
    <dbReference type="NCBI Taxonomy" id="53326"/>
    <lineage>
        <taxon>Eukaryota</taxon>
        <taxon>Metazoa</taxon>
        <taxon>Ecdysozoa</taxon>
        <taxon>Nematoda</taxon>
        <taxon>Chromadorea</taxon>
        <taxon>Rhabditida</taxon>
        <taxon>Rhabditina</taxon>
        <taxon>Rhabditomorpha</taxon>
        <taxon>Strongyloidea</taxon>
        <taxon>Ancylostomatidae</taxon>
        <taxon>Ancylostomatinae</taxon>
        <taxon>Ancylostoma</taxon>
    </lineage>
</organism>
<dbReference type="AlphaFoldDB" id="A0A0D6L4S5"/>